<dbReference type="InterPro" id="IPR050129">
    <property type="entry name" value="Zn_alcohol_dh"/>
</dbReference>
<dbReference type="AlphaFoldDB" id="A0A1H7VIX6"/>
<evidence type="ECO:0000256" key="4">
    <source>
        <dbReference type="ARBA" id="ARBA00023002"/>
    </source>
</evidence>
<evidence type="ECO:0000256" key="1">
    <source>
        <dbReference type="ARBA" id="ARBA00001947"/>
    </source>
</evidence>
<dbReference type="EMBL" id="FOAN01000007">
    <property type="protein sequence ID" value="SEM08795.1"/>
    <property type="molecule type" value="Genomic_DNA"/>
</dbReference>
<feature type="domain" description="Glucose dehydrogenase C-terminal" evidence="6">
    <location>
        <begin position="140"/>
        <end position="333"/>
    </location>
</feature>
<evidence type="ECO:0000259" key="6">
    <source>
        <dbReference type="Pfam" id="PF16912"/>
    </source>
</evidence>
<reference evidence="8" key="1">
    <citation type="submission" date="2016-10" db="EMBL/GenBank/DDBJ databases">
        <authorList>
            <person name="Varghese N."/>
            <person name="Submissions S."/>
        </authorList>
    </citation>
    <scope>NUCLEOTIDE SEQUENCE [LARGE SCALE GENOMIC DNA]</scope>
    <source>
        <strain evidence="8">LMG 26383,CCUG 61248,R- 45681</strain>
    </source>
</reference>
<evidence type="ECO:0000313" key="7">
    <source>
        <dbReference type="EMBL" id="SEM08795.1"/>
    </source>
</evidence>
<protein>
    <submittedName>
        <fullName evidence="7">Threonine 3-dehydrogenase</fullName>
    </submittedName>
</protein>
<accession>A0A1H7VIX6</accession>
<dbReference type="Pfam" id="PF16912">
    <property type="entry name" value="Glu_dehyd_C"/>
    <property type="match status" value="1"/>
</dbReference>
<dbReference type="Pfam" id="PF08240">
    <property type="entry name" value="ADH_N"/>
    <property type="match status" value="1"/>
</dbReference>
<dbReference type="Gene3D" id="3.90.180.10">
    <property type="entry name" value="Medium-chain alcohol dehydrogenases, catalytic domain"/>
    <property type="match status" value="1"/>
</dbReference>
<dbReference type="Proteomes" id="UP000199664">
    <property type="component" value="Unassembled WGS sequence"/>
</dbReference>
<feature type="domain" description="Alcohol dehydrogenase-like N-terminal" evidence="5">
    <location>
        <begin position="25"/>
        <end position="135"/>
    </location>
</feature>
<dbReference type="RefSeq" id="WP_091838748.1">
    <property type="nucleotide sequence ID" value="NZ_FOAN01000007.1"/>
</dbReference>
<dbReference type="SUPFAM" id="SSF51735">
    <property type="entry name" value="NAD(P)-binding Rossmann-fold domains"/>
    <property type="match status" value="1"/>
</dbReference>
<dbReference type="InterPro" id="IPR031640">
    <property type="entry name" value="Glu_dehyd_C"/>
</dbReference>
<name>A0A1H7VIX6_9HYPH</name>
<dbReference type="SUPFAM" id="SSF50129">
    <property type="entry name" value="GroES-like"/>
    <property type="match status" value="1"/>
</dbReference>
<evidence type="ECO:0000259" key="5">
    <source>
        <dbReference type="Pfam" id="PF08240"/>
    </source>
</evidence>
<evidence type="ECO:0000256" key="3">
    <source>
        <dbReference type="ARBA" id="ARBA00022833"/>
    </source>
</evidence>
<comment type="cofactor">
    <cofactor evidence="1">
        <name>Zn(2+)</name>
        <dbReference type="ChEBI" id="CHEBI:29105"/>
    </cofactor>
</comment>
<dbReference type="PANTHER" id="PTHR43401:SF2">
    <property type="entry name" value="L-THREONINE 3-DEHYDROGENASE"/>
    <property type="match status" value="1"/>
</dbReference>
<organism evidence="7 8">
    <name type="scientific">Bosea lupini</name>
    <dbReference type="NCBI Taxonomy" id="1036779"/>
    <lineage>
        <taxon>Bacteria</taxon>
        <taxon>Pseudomonadati</taxon>
        <taxon>Pseudomonadota</taxon>
        <taxon>Alphaproteobacteria</taxon>
        <taxon>Hyphomicrobiales</taxon>
        <taxon>Boseaceae</taxon>
        <taxon>Bosea</taxon>
    </lineage>
</organism>
<evidence type="ECO:0000256" key="2">
    <source>
        <dbReference type="ARBA" id="ARBA00022723"/>
    </source>
</evidence>
<dbReference type="InterPro" id="IPR036291">
    <property type="entry name" value="NAD(P)-bd_dom_sf"/>
</dbReference>
<dbReference type="GO" id="GO:0046872">
    <property type="term" value="F:metal ion binding"/>
    <property type="evidence" value="ECO:0007669"/>
    <property type="project" value="UniProtKB-KW"/>
</dbReference>
<dbReference type="Gene3D" id="3.40.50.720">
    <property type="entry name" value="NAD(P)-binding Rossmann-like Domain"/>
    <property type="match status" value="1"/>
</dbReference>
<dbReference type="OrthoDB" id="9809185at2"/>
<dbReference type="GO" id="GO:0016491">
    <property type="term" value="F:oxidoreductase activity"/>
    <property type="evidence" value="ECO:0007669"/>
    <property type="project" value="UniProtKB-KW"/>
</dbReference>
<dbReference type="PANTHER" id="PTHR43401">
    <property type="entry name" value="L-THREONINE 3-DEHYDROGENASE"/>
    <property type="match status" value="1"/>
</dbReference>
<keyword evidence="2" id="KW-0479">Metal-binding</keyword>
<sequence>MLAIRKAAPEPGLICHEVEAPALLGDDEMLIRIEAAGICGTDLHIADWTAGYEAMTSAMPVTLGHEFAGTVERGPSEWLGRRVVVRPSVTCGHCEGCRQRGEDGCTARSGIGIRRNGGFASLASVPSRNCVAVPEGLDAELAALTEPMTVAAQAVSRAGTVEGKRVLVLGPGPIGLGVALFAERAGAAALTIAGRDDAARLACARALGFGDTRDALADDEPLAPSGYDVIFEATGVPEVASAAQRLLAPGGVLVICGIHARPASFDLTAMVRLEQGVIGSYRAPVARWSEVVAAIADEPERFRRLISHRLPLEDALDGFALMRNRTAIKVMLQP</sequence>
<gene>
    <name evidence="7" type="ORF">SAMN04515666_107112</name>
</gene>
<dbReference type="InterPro" id="IPR011032">
    <property type="entry name" value="GroES-like_sf"/>
</dbReference>
<dbReference type="STRING" id="1036779.SAMN04515666_107112"/>
<keyword evidence="8" id="KW-1185">Reference proteome</keyword>
<keyword evidence="3" id="KW-0862">Zinc</keyword>
<dbReference type="InterPro" id="IPR013154">
    <property type="entry name" value="ADH-like_N"/>
</dbReference>
<keyword evidence="4" id="KW-0560">Oxidoreductase</keyword>
<proteinExistence type="predicted"/>
<evidence type="ECO:0000313" key="8">
    <source>
        <dbReference type="Proteomes" id="UP000199664"/>
    </source>
</evidence>